<evidence type="ECO:0000313" key="1">
    <source>
        <dbReference type="EMBL" id="KNE90789.1"/>
    </source>
</evidence>
<name>A0A0L0UVK6_9BASI</name>
<organism evidence="1 2">
    <name type="scientific">Puccinia striiformis f. sp. tritici PST-78</name>
    <dbReference type="NCBI Taxonomy" id="1165861"/>
    <lineage>
        <taxon>Eukaryota</taxon>
        <taxon>Fungi</taxon>
        <taxon>Dikarya</taxon>
        <taxon>Basidiomycota</taxon>
        <taxon>Pucciniomycotina</taxon>
        <taxon>Pucciniomycetes</taxon>
        <taxon>Pucciniales</taxon>
        <taxon>Pucciniaceae</taxon>
        <taxon>Puccinia</taxon>
    </lineage>
</organism>
<dbReference type="EMBL" id="AJIL01000237">
    <property type="protein sequence ID" value="KNE90789.1"/>
    <property type="molecule type" value="Genomic_DNA"/>
</dbReference>
<gene>
    <name evidence="1" type="ORF">PSTG_15797</name>
</gene>
<sequence>MPACGCPDVKLANDQIRACTCQPCSSGSLSDCSCNKETGCGCSTSVLPLDSPDRCPCAASGKTCGCSGCACKSASLPGTCAKVEVASWKWDSYIRRQTQGLTGINQRCEGVLPIVAKTFSNMIPNCIKHKFIAKNL</sequence>
<protein>
    <submittedName>
        <fullName evidence="1">Uncharacterized protein</fullName>
    </submittedName>
</protein>
<comment type="caution">
    <text evidence="1">The sequence shown here is derived from an EMBL/GenBank/DDBJ whole genome shotgun (WGS) entry which is preliminary data.</text>
</comment>
<accession>A0A0L0UVK6</accession>
<proteinExistence type="predicted"/>
<evidence type="ECO:0000313" key="2">
    <source>
        <dbReference type="Proteomes" id="UP000054564"/>
    </source>
</evidence>
<reference evidence="2" key="1">
    <citation type="submission" date="2014-03" db="EMBL/GenBank/DDBJ databases">
        <title>The Genome Sequence of Puccinia striiformis f. sp. tritici PST-78.</title>
        <authorList>
            <consortium name="The Broad Institute Genome Sequencing Platform"/>
            <person name="Cuomo C."/>
            <person name="Hulbert S."/>
            <person name="Chen X."/>
            <person name="Walker B."/>
            <person name="Young S.K."/>
            <person name="Zeng Q."/>
            <person name="Gargeya S."/>
            <person name="Fitzgerald M."/>
            <person name="Haas B."/>
            <person name="Abouelleil A."/>
            <person name="Alvarado L."/>
            <person name="Arachchi H.M."/>
            <person name="Berlin A.M."/>
            <person name="Chapman S.B."/>
            <person name="Goldberg J."/>
            <person name="Griggs A."/>
            <person name="Gujja S."/>
            <person name="Hansen M."/>
            <person name="Howarth C."/>
            <person name="Imamovic A."/>
            <person name="Larimer J."/>
            <person name="McCowan C."/>
            <person name="Montmayeur A."/>
            <person name="Murphy C."/>
            <person name="Neiman D."/>
            <person name="Pearson M."/>
            <person name="Priest M."/>
            <person name="Roberts A."/>
            <person name="Saif S."/>
            <person name="Shea T."/>
            <person name="Sisk P."/>
            <person name="Sykes S."/>
            <person name="Wortman J."/>
            <person name="Nusbaum C."/>
            <person name="Birren B."/>
        </authorList>
    </citation>
    <scope>NUCLEOTIDE SEQUENCE [LARGE SCALE GENOMIC DNA]</scope>
    <source>
        <strain evidence="2">race PST-78</strain>
    </source>
</reference>
<dbReference type="AlphaFoldDB" id="A0A0L0UVK6"/>
<keyword evidence="2" id="KW-1185">Reference proteome</keyword>
<dbReference type="Proteomes" id="UP000054564">
    <property type="component" value="Unassembled WGS sequence"/>
</dbReference>
<dbReference type="OrthoDB" id="2495256at2759"/>